<organism evidence="1 2">
    <name type="scientific">Penicillium brasilianum</name>
    <dbReference type="NCBI Taxonomy" id="104259"/>
    <lineage>
        <taxon>Eukaryota</taxon>
        <taxon>Fungi</taxon>
        <taxon>Dikarya</taxon>
        <taxon>Ascomycota</taxon>
        <taxon>Pezizomycotina</taxon>
        <taxon>Eurotiomycetes</taxon>
        <taxon>Eurotiomycetidae</taxon>
        <taxon>Eurotiales</taxon>
        <taxon>Aspergillaceae</taxon>
        <taxon>Penicillium</taxon>
    </lineage>
</organism>
<name>A0A0F7U0U9_PENBI</name>
<sequence>MEPNEPQSSDVQTVIVGRLGDFARDLTAMIETVKLGRLHITSDEYNSMETASLDLAKAVDNIVEEVKALGKRRKPAVVAEGQKLLSRAEFTKLELMASQEPRSQVLFVRNMQLFFNPPEESKLDSPAVQKRKQLTRERCERLRSLTPNKMILWAAAFAPSLWDSNLLQKSTFEFVVEFLEPGNSLQWSLP</sequence>
<protein>
    <submittedName>
        <fullName evidence="1">Uncharacterized protein</fullName>
    </submittedName>
</protein>
<dbReference type="AlphaFoldDB" id="A0A0F7U0U9"/>
<keyword evidence="2" id="KW-1185">Reference proteome</keyword>
<dbReference type="EMBL" id="CDHK01000012">
    <property type="protein sequence ID" value="CEJ61886.1"/>
    <property type="molecule type" value="Genomic_DNA"/>
</dbReference>
<evidence type="ECO:0000313" key="1">
    <source>
        <dbReference type="EMBL" id="CEJ61886.1"/>
    </source>
</evidence>
<dbReference type="OrthoDB" id="5422777at2759"/>
<evidence type="ECO:0000313" key="2">
    <source>
        <dbReference type="Proteomes" id="UP000042958"/>
    </source>
</evidence>
<dbReference type="Proteomes" id="UP000042958">
    <property type="component" value="Unassembled WGS sequence"/>
</dbReference>
<reference evidence="2" key="1">
    <citation type="journal article" date="2015" name="Genome Announc.">
        <title>Draft genome sequence of the fungus Penicillium brasilianum MG11.</title>
        <authorList>
            <person name="Horn F."/>
            <person name="Linde J."/>
            <person name="Mattern D.J."/>
            <person name="Walther G."/>
            <person name="Guthke R."/>
            <person name="Brakhage A.A."/>
            <person name="Valiante V."/>
        </authorList>
    </citation>
    <scope>NUCLEOTIDE SEQUENCE [LARGE SCALE GENOMIC DNA]</scope>
    <source>
        <strain evidence="2">MG11</strain>
    </source>
</reference>
<accession>A0A0F7U0U9</accession>
<proteinExistence type="predicted"/>
<dbReference type="STRING" id="104259.A0A0F7U0U9"/>
<gene>
    <name evidence="1" type="ORF">PMG11_10402</name>
</gene>